<dbReference type="PANTHER" id="PTHR23234:SF10">
    <property type="entry name" value="RIKEN CDNA 6720489N17 GENE-RELATED"/>
    <property type="match status" value="1"/>
</dbReference>
<evidence type="ECO:0000256" key="3">
    <source>
        <dbReference type="ARBA" id="ARBA00022737"/>
    </source>
</evidence>
<dbReference type="PROSITE" id="PS50805">
    <property type="entry name" value="KRAB"/>
    <property type="match status" value="1"/>
</dbReference>
<proteinExistence type="predicted"/>
<evidence type="ECO:0000256" key="4">
    <source>
        <dbReference type="ARBA" id="ARBA00022771"/>
    </source>
</evidence>
<dbReference type="InterPro" id="IPR001909">
    <property type="entry name" value="KRAB"/>
</dbReference>
<comment type="caution">
    <text evidence="7">The sequence shown here is derived from an EMBL/GenBank/DDBJ whole genome shotgun (WGS) entry which is preliminary data.</text>
</comment>
<name>A0ABQ0FWF4_APOSI</name>
<dbReference type="InterPro" id="IPR036051">
    <property type="entry name" value="KRAB_dom_sf"/>
</dbReference>
<keyword evidence="5" id="KW-0862">Zinc</keyword>
<accession>A0ABQ0FWF4</accession>
<feature type="domain" description="KRAB" evidence="6">
    <location>
        <begin position="62"/>
        <end position="145"/>
    </location>
</feature>
<dbReference type="InterPro" id="IPR050758">
    <property type="entry name" value="Znf_C2H2-type"/>
</dbReference>
<evidence type="ECO:0000256" key="2">
    <source>
        <dbReference type="ARBA" id="ARBA00022723"/>
    </source>
</evidence>
<keyword evidence="4" id="KW-0863">Zinc-finger</keyword>
<dbReference type="EMBL" id="BAAFST010000382">
    <property type="protein sequence ID" value="GAB1303401.1"/>
    <property type="molecule type" value="Genomic_DNA"/>
</dbReference>
<dbReference type="Proteomes" id="UP001623349">
    <property type="component" value="Unassembled WGS sequence"/>
</dbReference>
<keyword evidence="2" id="KW-0479">Metal-binding</keyword>
<reference evidence="7 8" key="1">
    <citation type="submission" date="2024-08" db="EMBL/GenBank/DDBJ databases">
        <title>The draft genome of Apodemus speciosus.</title>
        <authorList>
            <person name="Nabeshima K."/>
            <person name="Suzuki S."/>
            <person name="Onuma M."/>
        </authorList>
    </citation>
    <scope>NUCLEOTIDE SEQUENCE [LARGE SCALE GENOMIC DNA]</scope>
    <source>
        <strain evidence="7">IB14-021</strain>
    </source>
</reference>
<dbReference type="SMART" id="SM00349">
    <property type="entry name" value="KRAB"/>
    <property type="match status" value="1"/>
</dbReference>
<dbReference type="PANTHER" id="PTHR23234">
    <property type="entry name" value="ZNF44 PROTEIN"/>
    <property type="match status" value="1"/>
</dbReference>
<keyword evidence="3" id="KW-0677">Repeat</keyword>
<sequence length="170" mass="19411">MYAVCELVPALQAQASCSGKVCSQAECRPLYNTDKDGGLLARPSCGNRRRTCPPWIMGTDTVTFDDVHMNFTEEEWNLLVPSQKSLYKDVMLEAYLNLKAIGYNWEDHHLKEHCKSGRRHERHVRSHSGENPMNAIIVLKPLQNPVISNIIKQHILERNHIDVINVIKPL</sequence>
<evidence type="ECO:0000313" key="8">
    <source>
        <dbReference type="Proteomes" id="UP001623349"/>
    </source>
</evidence>
<dbReference type="CDD" id="cd07765">
    <property type="entry name" value="KRAB_A-box"/>
    <property type="match status" value="1"/>
</dbReference>
<evidence type="ECO:0000256" key="5">
    <source>
        <dbReference type="ARBA" id="ARBA00022833"/>
    </source>
</evidence>
<comment type="subcellular location">
    <subcellularLocation>
        <location evidence="1">Nucleus</location>
    </subcellularLocation>
</comment>
<evidence type="ECO:0000259" key="6">
    <source>
        <dbReference type="PROSITE" id="PS50805"/>
    </source>
</evidence>
<organism evidence="7 8">
    <name type="scientific">Apodemus speciosus</name>
    <name type="common">Large Japanese field mouse</name>
    <dbReference type="NCBI Taxonomy" id="105296"/>
    <lineage>
        <taxon>Eukaryota</taxon>
        <taxon>Metazoa</taxon>
        <taxon>Chordata</taxon>
        <taxon>Craniata</taxon>
        <taxon>Vertebrata</taxon>
        <taxon>Euteleostomi</taxon>
        <taxon>Mammalia</taxon>
        <taxon>Eutheria</taxon>
        <taxon>Euarchontoglires</taxon>
        <taxon>Glires</taxon>
        <taxon>Rodentia</taxon>
        <taxon>Myomorpha</taxon>
        <taxon>Muroidea</taxon>
        <taxon>Muridae</taxon>
        <taxon>Murinae</taxon>
        <taxon>Apodemus</taxon>
    </lineage>
</organism>
<evidence type="ECO:0000256" key="1">
    <source>
        <dbReference type="ARBA" id="ARBA00004123"/>
    </source>
</evidence>
<evidence type="ECO:0000313" key="7">
    <source>
        <dbReference type="EMBL" id="GAB1303401.1"/>
    </source>
</evidence>
<keyword evidence="8" id="KW-1185">Reference proteome</keyword>
<protein>
    <submittedName>
        <fullName evidence="7">Zinc finger protein 998</fullName>
    </submittedName>
</protein>
<dbReference type="Gene3D" id="6.10.140.140">
    <property type="match status" value="1"/>
</dbReference>
<dbReference type="SUPFAM" id="SSF109640">
    <property type="entry name" value="KRAB domain (Kruppel-associated box)"/>
    <property type="match status" value="1"/>
</dbReference>
<gene>
    <name evidence="7" type="ORF">APTSU1_001864800</name>
</gene>
<dbReference type="Pfam" id="PF01352">
    <property type="entry name" value="KRAB"/>
    <property type="match status" value="1"/>
</dbReference>